<dbReference type="CDD" id="cd08276">
    <property type="entry name" value="MDR7"/>
    <property type="match status" value="1"/>
</dbReference>
<dbReference type="InterPro" id="IPR013154">
    <property type="entry name" value="ADH-like_N"/>
</dbReference>
<comment type="caution">
    <text evidence="3">The sequence shown here is derived from an EMBL/GenBank/DDBJ whole genome shotgun (WGS) entry which is preliminary data.</text>
</comment>
<dbReference type="SUPFAM" id="SSF51735">
    <property type="entry name" value="NAD(P)-binding Rossmann-fold domains"/>
    <property type="match status" value="1"/>
</dbReference>
<dbReference type="AlphaFoldDB" id="A0A4U0VFW9"/>
<dbReference type="InterPro" id="IPR011032">
    <property type="entry name" value="GroES-like_sf"/>
</dbReference>
<evidence type="ECO:0000313" key="3">
    <source>
        <dbReference type="EMBL" id="TKA48071.1"/>
    </source>
</evidence>
<dbReference type="Gene3D" id="3.40.50.720">
    <property type="entry name" value="NAD(P)-binding Rossmann-like Domain"/>
    <property type="match status" value="1"/>
</dbReference>
<gene>
    <name evidence="3" type="ORF">B0A54_01563</name>
</gene>
<dbReference type="InterPro" id="IPR036291">
    <property type="entry name" value="NAD(P)-bd_dom_sf"/>
</dbReference>
<proteinExistence type="predicted"/>
<accession>A0A4U0VFW9</accession>
<dbReference type="SMART" id="SM00829">
    <property type="entry name" value="PKS_ER"/>
    <property type="match status" value="1"/>
</dbReference>
<dbReference type="InterPro" id="IPR020843">
    <property type="entry name" value="ER"/>
</dbReference>
<dbReference type="EMBL" id="NAJP01000004">
    <property type="protein sequence ID" value="TKA48071.1"/>
    <property type="molecule type" value="Genomic_DNA"/>
</dbReference>
<organism evidence="3 4">
    <name type="scientific">Friedmanniomyces endolithicus</name>
    <dbReference type="NCBI Taxonomy" id="329885"/>
    <lineage>
        <taxon>Eukaryota</taxon>
        <taxon>Fungi</taxon>
        <taxon>Dikarya</taxon>
        <taxon>Ascomycota</taxon>
        <taxon>Pezizomycotina</taxon>
        <taxon>Dothideomycetes</taxon>
        <taxon>Dothideomycetidae</taxon>
        <taxon>Mycosphaerellales</taxon>
        <taxon>Teratosphaeriaceae</taxon>
        <taxon>Friedmanniomyces</taxon>
    </lineage>
</organism>
<evidence type="ECO:0000313" key="4">
    <source>
        <dbReference type="Proteomes" id="UP000310066"/>
    </source>
</evidence>
<dbReference type="InterPro" id="IPR013149">
    <property type="entry name" value="ADH-like_C"/>
</dbReference>
<dbReference type="Gene3D" id="3.90.180.10">
    <property type="entry name" value="Medium-chain alcohol dehydrogenases, catalytic domain"/>
    <property type="match status" value="1"/>
</dbReference>
<feature type="region of interest" description="Disordered" evidence="1">
    <location>
        <begin position="64"/>
        <end position="91"/>
    </location>
</feature>
<dbReference type="SUPFAM" id="SSF50129">
    <property type="entry name" value="GroES-like"/>
    <property type="match status" value="1"/>
</dbReference>
<name>A0A4U0VFW9_9PEZI</name>
<dbReference type="OrthoDB" id="9930022at2759"/>
<dbReference type="InterPro" id="IPR052711">
    <property type="entry name" value="Zinc_ADH-like"/>
</dbReference>
<dbReference type="STRING" id="329885.A0A4U0VFW9"/>
<evidence type="ECO:0000259" key="2">
    <source>
        <dbReference type="SMART" id="SM00829"/>
    </source>
</evidence>
<protein>
    <recommendedName>
        <fullName evidence="2">Enoyl reductase (ER) domain-containing protein</fullName>
    </recommendedName>
</protein>
<dbReference type="GO" id="GO:0016491">
    <property type="term" value="F:oxidoreductase activity"/>
    <property type="evidence" value="ECO:0007669"/>
    <property type="project" value="InterPro"/>
</dbReference>
<feature type="domain" description="Enoyl reductase (ER)" evidence="2">
    <location>
        <begin position="19"/>
        <end position="367"/>
    </location>
</feature>
<dbReference type="PANTHER" id="PTHR45033">
    <property type="match status" value="1"/>
</dbReference>
<dbReference type="Pfam" id="PF00107">
    <property type="entry name" value="ADH_zinc_N"/>
    <property type="match status" value="1"/>
</dbReference>
<dbReference type="PANTHER" id="PTHR45033:SF2">
    <property type="entry name" value="ZINC-TYPE ALCOHOL DEHYDROGENASE-LIKE PROTEIN C1773.06C"/>
    <property type="match status" value="1"/>
</dbReference>
<sequence length="390" mass="41539">MAGTETPRFKQWQLSTTLGIDGLNLVEDASIAQVGDEEVLVEMHAASLNFLDLFVAKVSKPVSLSPTENDGKSESSQGGQPGTLEQQPNPGLVTGCDGSGIIKAVGAAVKDFAPGDRIVTHLIGRIPDDAKVDFDSLRSSLGMGTNGTLTQYGKFHHSNLVHAPRSLSFEQAATLPCSGLTAYNALFGLGGRQVQRDQWVLVQGTGGVSVAALQIAVAVGAHVVATTSSAEKAVKLEILGAKHVLNYRDTPEWGVPARAFTPGKVGFDHVVDIGGDATLGESVKAVKTDGVVSTIGLLGGPADQQVPMMAAFQNACIVRGLVAGTRQQMRDFVAFVDEKGMKPALDDMVFGIEDARKAYWRQERQQHFPRWSSSCTVEALQVVRYLREEV</sequence>
<evidence type="ECO:0000256" key="1">
    <source>
        <dbReference type="SAM" id="MobiDB-lite"/>
    </source>
</evidence>
<feature type="compositionally biased region" description="Polar residues" evidence="1">
    <location>
        <begin position="64"/>
        <end position="89"/>
    </location>
</feature>
<dbReference type="Proteomes" id="UP000310066">
    <property type="component" value="Unassembled WGS sequence"/>
</dbReference>
<dbReference type="Pfam" id="PF08240">
    <property type="entry name" value="ADH_N"/>
    <property type="match status" value="1"/>
</dbReference>
<reference evidence="3 4" key="1">
    <citation type="submission" date="2017-03" db="EMBL/GenBank/DDBJ databases">
        <title>Genomes of endolithic fungi from Antarctica.</title>
        <authorList>
            <person name="Coleine C."/>
            <person name="Masonjones S."/>
            <person name="Stajich J.E."/>
        </authorList>
    </citation>
    <scope>NUCLEOTIDE SEQUENCE [LARGE SCALE GENOMIC DNA]</scope>
    <source>
        <strain evidence="3 4">CCFEE 5311</strain>
    </source>
</reference>